<dbReference type="Gene3D" id="3.40.50.2000">
    <property type="entry name" value="Glycogen Phosphorylase B"/>
    <property type="match status" value="1"/>
</dbReference>
<name>A0A512B556_9BACT</name>
<accession>A0A512B556</accession>
<evidence type="ECO:0000259" key="1">
    <source>
        <dbReference type="Pfam" id="PF13439"/>
    </source>
</evidence>
<dbReference type="Pfam" id="PF13439">
    <property type="entry name" value="Glyco_transf_4"/>
    <property type="match status" value="1"/>
</dbReference>
<sequence length="319" mass="35791">MKIMILGWEKPFSNQESTNITSINTAEALAKWVKVSLILPQSDKSLTQRNIKIIGLNNISLEAIPVNNPKSEIFPFANQHNAPAKIPLYGTPVYSGQETAQQRTRFSGEAVSTGSFMQANSPYSHHKAKKPNLFLPEQFNKLNLPTQIIQYARYTSRFAYQINFDLIYAHDLPTFLAGTELKLRTGKKLVVQVSDLTSMRTSYKNGGWLNQINKYGLEKSDVIIAENNIIANELLEIYGLNQEKIITLQPGTAKTTIIKKDSLSVAAPANNKNESENLQKQELLNQVTGEVLEILLSLSFFDLNEDVKEEKLLAETFIS</sequence>
<dbReference type="OrthoDB" id="9810929at2"/>
<organism evidence="2 3">
    <name type="scientific">Adhaeribacter aerolatus</name>
    <dbReference type="NCBI Taxonomy" id="670289"/>
    <lineage>
        <taxon>Bacteria</taxon>
        <taxon>Pseudomonadati</taxon>
        <taxon>Bacteroidota</taxon>
        <taxon>Cytophagia</taxon>
        <taxon>Cytophagales</taxon>
        <taxon>Hymenobacteraceae</taxon>
        <taxon>Adhaeribacter</taxon>
    </lineage>
</organism>
<feature type="domain" description="Glycosyltransferase subfamily 4-like N-terminal" evidence="1">
    <location>
        <begin position="144"/>
        <end position="251"/>
    </location>
</feature>
<evidence type="ECO:0000313" key="2">
    <source>
        <dbReference type="EMBL" id="GEO07112.1"/>
    </source>
</evidence>
<comment type="caution">
    <text evidence="2">The sequence shown here is derived from an EMBL/GenBank/DDBJ whole genome shotgun (WGS) entry which is preliminary data.</text>
</comment>
<dbReference type="SUPFAM" id="SSF53756">
    <property type="entry name" value="UDP-Glycosyltransferase/glycogen phosphorylase"/>
    <property type="match status" value="1"/>
</dbReference>
<dbReference type="InterPro" id="IPR028098">
    <property type="entry name" value="Glyco_trans_4-like_N"/>
</dbReference>
<protein>
    <recommendedName>
        <fullName evidence="1">Glycosyltransferase subfamily 4-like N-terminal domain-containing protein</fullName>
    </recommendedName>
</protein>
<evidence type="ECO:0000313" key="3">
    <source>
        <dbReference type="Proteomes" id="UP000321532"/>
    </source>
</evidence>
<keyword evidence="3" id="KW-1185">Reference proteome</keyword>
<dbReference type="AlphaFoldDB" id="A0A512B556"/>
<dbReference type="EMBL" id="BJYS01000051">
    <property type="protein sequence ID" value="GEO07112.1"/>
    <property type="molecule type" value="Genomic_DNA"/>
</dbReference>
<gene>
    <name evidence="2" type="ORF">AAE02nite_47760</name>
</gene>
<dbReference type="Proteomes" id="UP000321532">
    <property type="component" value="Unassembled WGS sequence"/>
</dbReference>
<proteinExistence type="predicted"/>
<dbReference type="GO" id="GO:0016757">
    <property type="term" value="F:glycosyltransferase activity"/>
    <property type="evidence" value="ECO:0007669"/>
    <property type="project" value="UniProtKB-ARBA"/>
</dbReference>
<reference evidence="2 3" key="1">
    <citation type="submission" date="2019-07" db="EMBL/GenBank/DDBJ databases">
        <title>Whole genome shotgun sequence of Adhaeribacter aerolatus NBRC 106133.</title>
        <authorList>
            <person name="Hosoyama A."/>
            <person name="Uohara A."/>
            <person name="Ohji S."/>
            <person name="Ichikawa N."/>
        </authorList>
    </citation>
    <scope>NUCLEOTIDE SEQUENCE [LARGE SCALE GENOMIC DNA]</scope>
    <source>
        <strain evidence="2 3">NBRC 106133</strain>
    </source>
</reference>
<dbReference type="RefSeq" id="WP_146904612.1">
    <property type="nucleotide sequence ID" value="NZ_BJYS01000051.1"/>
</dbReference>